<organism evidence="2 3">
    <name type="scientific">Tachysurus vachellii</name>
    <name type="common">Darkbarbel catfish</name>
    <name type="synonym">Pelteobagrus vachellii</name>
    <dbReference type="NCBI Taxonomy" id="175792"/>
    <lineage>
        <taxon>Eukaryota</taxon>
        <taxon>Metazoa</taxon>
        <taxon>Chordata</taxon>
        <taxon>Craniata</taxon>
        <taxon>Vertebrata</taxon>
        <taxon>Euteleostomi</taxon>
        <taxon>Actinopterygii</taxon>
        <taxon>Neopterygii</taxon>
        <taxon>Teleostei</taxon>
        <taxon>Ostariophysi</taxon>
        <taxon>Siluriformes</taxon>
        <taxon>Bagridae</taxon>
        <taxon>Tachysurus</taxon>
    </lineage>
</organism>
<evidence type="ECO:0000313" key="2">
    <source>
        <dbReference type="EMBL" id="KAK2831882.1"/>
    </source>
</evidence>
<name>A0AA88SBM4_TACVA</name>
<accession>A0AA88SBM4</accession>
<feature type="compositionally biased region" description="Low complexity" evidence="1">
    <location>
        <begin position="42"/>
        <end position="53"/>
    </location>
</feature>
<feature type="compositionally biased region" description="Pro residues" evidence="1">
    <location>
        <begin position="29"/>
        <end position="41"/>
    </location>
</feature>
<feature type="region of interest" description="Disordered" evidence="1">
    <location>
        <begin position="179"/>
        <end position="214"/>
    </location>
</feature>
<comment type="caution">
    <text evidence="2">The sequence shown here is derived from an EMBL/GenBank/DDBJ whole genome shotgun (WGS) entry which is preliminary data.</text>
</comment>
<dbReference type="EMBL" id="JAVHJS010000017">
    <property type="protein sequence ID" value="KAK2831882.1"/>
    <property type="molecule type" value="Genomic_DNA"/>
</dbReference>
<feature type="region of interest" description="Disordered" evidence="1">
    <location>
        <begin position="1"/>
        <end position="98"/>
    </location>
</feature>
<dbReference type="AlphaFoldDB" id="A0AA88SBM4"/>
<dbReference type="Proteomes" id="UP001187315">
    <property type="component" value="Unassembled WGS sequence"/>
</dbReference>
<proteinExistence type="predicted"/>
<feature type="non-terminal residue" evidence="2">
    <location>
        <position position="214"/>
    </location>
</feature>
<reference evidence="2" key="1">
    <citation type="submission" date="2023-08" db="EMBL/GenBank/DDBJ databases">
        <title>Pelteobagrus vachellii genome.</title>
        <authorList>
            <person name="Liu H."/>
        </authorList>
    </citation>
    <scope>NUCLEOTIDE SEQUENCE</scope>
    <source>
        <strain evidence="2">PRFRI_2022a</strain>
        <tissue evidence="2">Muscle</tissue>
    </source>
</reference>
<feature type="compositionally biased region" description="Polar residues" evidence="1">
    <location>
        <begin position="139"/>
        <end position="150"/>
    </location>
</feature>
<evidence type="ECO:0000313" key="3">
    <source>
        <dbReference type="Proteomes" id="UP001187315"/>
    </source>
</evidence>
<keyword evidence="3" id="KW-1185">Reference proteome</keyword>
<feature type="region of interest" description="Disordered" evidence="1">
    <location>
        <begin position="139"/>
        <end position="166"/>
    </location>
</feature>
<evidence type="ECO:0000256" key="1">
    <source>
        <dbReference type="SAM" id="MobiDB-lite"/>
    </source>
</evidence>
<protein>
    <submittedName>
        <fullName evidence="2">Uncharacterized protein</fullName>
    </submittedName>
</protein>
<sequence>APAPIEVNQQEAEMSEDTEFPPLTHNWFSPPPSNPTTPPQPTLLTTTTLRVPSPRSPRAPKGDQNVPELSEIDTHTGSQEGNRTTVPTRTKKPQQVPERVWSQVVIVHPEIPNPGLNEATVQGPRLIGGEVTIAEVAQTSTPEKVTTESQGTDEREVLIHSPPPVDSLLCTSQRDLNKSFTDASTHSNKDTRITGDIWAYQTPDNTKKDDGLEP</sequence>
<feature type="compositionally biased region" description="Basic and acidic residues" evidence="1">
    <location>
        <begin position="205"/>
        <end position="214"/>
    </location>
</feature>
<gene>
    <name evidence="2" type="ORF">Q7C36_016968</name>
</gene>
<feature type="compositionally biased region" description="Polar residues" evidence="1">
    <location>
        <begin position="75"/>
        <end position="88"/>
    </location>
</feature>